<feature type="compositionally biased region" description="Low complexity" evidence="1">
    <location>
        <begin position="2231"/>
        <end position="2242"/>
    </location>
</feature>
<feature type="compositionally biased region" description="Polar residues" evidence="1">
    <location>
        <begin position="2203"/>
        <end position="2223"/>
    </location>
</feature>
<feature type="compositionally biased region" description="Polar residues" evidence="1">
    <location>
        <begin position="2091"/>
        <end position="2102"/>
    </location>
</feature>
<gene>
    <name evidence="2" type="ORF">WMSIL1_LOCUS6334</name>
</gene>
<dbReference type="EMBL" id="CABIJS010000222">
    <property type="protein sequence ID" value="VUZ47016.1"/>
    <property type="molecule type" value="Genomic_DNA"/>
</dbReference>
<reference evidence="2 3" key="1">
    <citation type="submission" date="2019-07" db="EMBL/GenBank/DDBJ databases">
        <authorList>
            <person name="Jastrzebski P J."/>
            <person name="Paukszto L."/>
            <person name="Jastrzebski P J."/>
        </authorList>
    </citation>
    <scope>NUCLEOTIDE SEQUENCE [LARGE SCALE GENOMIC DNA]</scope>
    <source>
        <strain evidence="2 3">WMS-il1</strain>
    </source>
</reference>
<sequence>MIKAERVVEVREAPPKPVAIRYGLIESVKLNLVDESVLVDFFPRSSTSVAEMQTDLFDRSTEMLTEFKEIEMSSAITSFQAFIPEMKSTSTMSESIVEPAKTVTIYNVPQDSKRLDTFEAISSVTEALKSLNIASAGVTGPERVDIGTVKDAELFQNVITTITQPSTRSVEITSGFLGPEHEETGIEARESELMTTQTSVTELPARKIYASNVGIATEPAVVGVSVGTETTAIEEAPIIKSEIVEEVKEAPPLMVQPLPFKIRYGKTETPIQVRHEIIHEQPVKLESMMVAKADIQVTQKMVLRSTETVISTRTINSSVQTDLAVEVQTRAVSTGEVIELPRSPKLTTKSGHVQVQSSIPVYVKPQTDEKHCNTESVLQSEKSIQFVPVEEPKEVIDIVVVTAQTKAFDLKKEFAGEHIEKAKETIISSAVFEKPVGQSTSTMTEMLIEPTKPNVVFSTPPLQQPEPITIEVVAAGCMPHQIDTGIDAPIVETSSTLTSKIEKVVEPVKQTFDVLSSTLTTESRDRGIQTQIEISKTVTEVIHKSVQPAEVTSGIGGPAFQDEGISVLAEGVTSAITSVTEARAEKILTNSVGITSEAAPVGISRGTETITVEEPLQIIKPERVVEVREAPPVERSQMRYGRGQTAKVPELKLECTAVEIPMKAKPVTKFEEVQAVQEIPLSEATSSFEGSIVSMERVQVCTVAEIVEKPKEVVSAIPIVPKQTSVSSLQVSSSDARSTATITESRIEPSQQVIVHTVAPAKPLEIASTGLRIEQRDVQTGIHKEELSTAVTTLVEQPILPSEVTTEVETTYSDSHITAKAAELKTVMSSWVEMIVETESGLVEAAPPLPMGPLPISVRYIGIQTPEKKHIEAIANTEPIDYHTLVSGRIEKAYEVQTVIEEKIIKPVMISTEIQAIEKPEVPKSSVISTEWTVVSKNISSVTETPAKIDIGIIVPAVEIHTVISSAYQAEPEPIVREVVTESGLKAALPTVMQIGKMQTQTQQYGSTATMTTHEFTPTKPEIVTVSKPKVSDVAVQVFTTTEIHDTMTGVPEVLATPLEVTKAQVEVGQVSTTMSSHVEEEKRIAYVKLPTETPVVDATAKTTEFRIEPAQPIVVHSVPPAPESISITTGLSRAHIDVETVTPVVQISSTISSVTEAEKPKITMRSASTGTERAGPLMSTGIETQEAIQIIKKESVSVFTDNTTISTEIQAVVPEMRETISHVSETPKNVTLSTATMTEHYVETESTSYVMIQTDTGIAAEAEGTTTTVSSVTEKEISRRAVGVVTKERPAYVDVASETVSTVVKYAATQSAPPLKGPDHVHTSTMTAEEIAPKKIEFNYAVPPAAVLPDLMDSGVQTQKTPVSESLTMTEVTKQKSINLQTEEEFIWEEEIPTLVRLRCLPAETIPAIKKNSNIQCSIMESPPESIAEEKESEKFAYEEVEVAETTYKFTDTQVTETMTKKVPLMEWAGFAPSTGFNNAECSQEFYELFRAVRKSVWERCVTEELEEYFANVGYAMLNPSIYEEILSRRYLKEYVGQTQEAILAEVGLQFPYETAVQEPFEYEVTTKTEEIVEESYISRLRRGVISESETYTILAGTDFEIQVRMEPEQRTESPIRITETHESFAYEQPPVMPKVISLDQCEQTDFELVSTTTYHEQKTDFETARSEISDVVHVLEEPVYVKTQVHISTVTEGSQTEPLSYDYLSEMLKRHPRPQPDIRRDRHDCLHDLDITTYFFDEDTLEEEYYQRVQEIETLSPLGEPITEKMTIAIRQRVVEYELCDMTTQIDARDWDNIREVASPITGLFAPVSFAVRQGWIQLGGRNEYIDPTTGHAIPLETALAQGRIRLAAGASTSIEASSSLMYIERESIAQETVEAIFVLNTETREYIPIRQAQIDGLIREDINQITWVLNKIDNVWLTAEEAISQNILRLDRARNTETEDEVRRRQLQSVVRAYHVTAVRPGGEPSEWLRPEDAVRMGLFDRQTGKIAVDWPARPSYQPFEDGRIPPAEEGVSLWCNFLTARQAGWIRLIPEMNINKWIPLSQPSGSSGNRRLLSTAVNLVSSSKPNQDQLGSYRTTSYQRTRHFQSERGQYTSYTSGTMAPHRLGSDSHSPDYGTEDSRTPPYLTEVGEFEHTEVYTLPSHQVAMEERIPRLEEISGFRTLEDGDGQFYSYPATTYTTEESMSTVRHEFEEMHRYVDPSQGQYIGEQSPSVWSRGQVASGQRIEPPSDYSRSGYMSRSSDSEQRR</sequence>
<evidence type="ECO:0000313" key="3">
    <source>
        <dbReference type="Proteomes" id="UP000321570"/>
    </source>
</evidence>
<feature type="region of interest" description="Disordered" evidence="1">
    <location>
        <begin position="2067"/>
        <end position="2123"/>
    </location>
</feature>
<name>A0A564YII4_HYMDI</name>
<dbReference type="Proteomes" id="UP000321570">
    <property type="component" value="Unassembled WGS sequence"/>
</dbReference>
<feature type="compositionally biased region" description="Polar residues" evidence="1">
    <location>
        <begin position="2067"/>
        <end position="2083"/>
    </location>
</feature>
<protein>
    <submittedName>
        <fullName evidence="2">Uncharacterized protein</fullName>
    </submittedName>
</protein>
<evidence type="ECO:0000313" key="2">
    <source>
        <dbReference type="EMBL" id="VUZ47016.1"/>
    </source>
</evidence>
<evidence type="ECO:0000256" key="1">
    <source>
        <dbReference type="SAM" id="MobiDB-lite"/>
    </source>
</evidence>
<proteinExistence type="predicted"/>
<feature type="region of interest" description="Disordered" evidence="1">
    <location>
        <begin position="2202"/>
        <end position="2249"/>
    </location>
</feature>
<keyword evidence="3" id="KW-1185">Reference proteome</keyword>
<organism evidence="2 3">
    <name type="scientific">Hymenolepis diminuta</name>
    <name type="common">Rat tapeworm</name>
    <dbReference type="NCBI Taxonomy" id="6216"/>
    <lineage>
        <taxon>Eukaryota</taxon>
        <taxon>Metazoa</taxon>
        <taxon>Spiralia</taxon>
        <taxon>Lophotrochozoa</taxon>
        <taxon>Platyhelminthes</taxon>
        <taxon>Cestoda</taxon>
        <taxon>Eucestoda</taxon>
        <taxon>Cyclophyllidea</taxon>
        <taxon>Hymenolepididae</taxon>
        <taxon>Hymenolepis</taxon>
    </lineage>
</organism>
<accession>A0A564YII4</accession>